<dbReference type="EMBL" id="KU686211">
    <property type="protein sequence ID" value="AOV61776.1"/>
    <property type="molecule type" value="Genomic_DNA"/>
</dbReference>
<organism evidence="1 2">
    <name type="scientific">Synechococcus phage S-WAM2</name>
    <dbReference type="NCBI Taxonomy" id="1815522"/>
    <lineage>
        <taxon>Viruses</taxon>
        <taxon>Duplodnaviria</taxon>
        <taxon>Heunggongvirae</taxon>
        <taxon>Uroviricota</taxon>
        <taxon>Caudoviricetes</taxon>
        <taxon>Pantevenvirales</taxon>
        <taxon>Kyanoviridae</taxon>
        <taxon>Cymopoleiavirus</taxon>
        <taxon>Cymopoleiavirus swam2</taxon>
    </lineage>
</organism>
<name>A0A1D8KT10_9CAUD</name>
<keyword evidence="2" id="KW-1185">Reference proteome</keyword>
<gene>
    <name evidence="1" type="ORF">P29B0810_081</name>
</gene>
<accession>A0A1D8KT10</accession>
<dbReference type="RefSeq" id="YP_009324244.1">
    <property type="nucleotide sequence ID" value="NC_031935.1"/>
</dbReference>
<evidence type="ECO:0000313" key="2">
    <source>
        <dbReference type="Proteomes" id="UP000202081"/>
    </source>
</evidence>
<dbReference type="OrthoDB" id="28558at10239"/>
<sequence length="71" mass="8217">MGLFPVDKSEEFIEEGMTLITETDSDRLLDAAARRRKSKMKEELYPLPENRLERPCGGAGGFDDFVERWHE</sequence>
<proteinExistence type="predicted"/>
<dbReference type="KEGG" id="vg:30309154"/>
<dbReference type="Proteomes" id="UP000202081">
    <property type="component" value="Segment"/>
</dbReference>
<dbReference type="GeneID" id="30309154"/>
<reference evidence="1 2" key="1">
    <citation type="journal article" date="2016" name="Virology">
        <title>The genomic content and context of auxiliary metabolic genes in marine cyanomyoviruses.</title>
        <authorList>
            <person name="Crummett L.T."/>
            <person name="Puxty R.J."/>
            <person name="Weihe C."/>
            <person name="Marston M.F."/>
            <person name="Martiny J.B."/>
        </authorList>
    </citation>
    <scope>NUCLEOTIDE SEQUENCE [LARGE SCALE GENOMIC DNA]</scope>
    <source>
        <strain evidence="1">0810PA29</strain>
    </source>
</reference>
<evidence type="ECO:0000313" key="1">
    <source>
        <dbReference type="EMBL" id="AOV61776.1"/>
    </source>
</evidence>
<protein>
    <submittedName>
        <fullName evidence="1">Uncharacterized protein</fullName>
    </submittedName>
</protein>